<dbReference type="Proteomes" id="UP000245539">
    <property type="component" value="Unassembled WGS sequence"/>
</dbReference>
<evidence type="ECO:0000313" key="4">
    <source>
        <dbReference type="Proteomes" id="UP000245539"/>
    </source>
</evidence>
<reference evidence="3 4" key="1">
    <citation type="submission" date="2018-05" db="EMBL/GenBank/DDBJ databases">
        <title>Leucothrix arctica sp. nov., isolated from Arctic seawater.</title>
        <authorList>
            <person name="Choi A."/>
            <person name="Baek K."/>
        </authorList>
    </citation>
    <scope>NUCLEOTIDE SEQUENCE [LARGE SCALE GENOMIC DNA]</scope>
    <source>
        <strain evidence="3 4">JCM 18388</strain>
    </source>
</reference>
<dbReference type="AlphaFoldDB" id="A0A317CKH7"/>
<proteinExistence type="inferred from homology"/>
<evidence type="ECO:0000256" key="1">
    <source>
        <dbReference type="ARBA" id="ARBA00009981"/>
    </source>
</evidence>
<organism evidence="3 4">
    <name type="scientific">Leucothrix pacifica</name>
    <dbReference type="NCBI Taxonomy" id="1247513"/>
    <lineage>
        <taxon>Bacteria</taxon>
        <taxon>Pseudomonadati</taxon>
        <taxon>Pseudomonadota</taxon>
        <taxon>Gammaproteobacteria</taxon>
        <taxon>Thiotrichales</taxon>
        <taxon>Thiotrichaceae</taxon>
        <taxon>Leucothrix</taxon>
    </lineage>
</organism>
<accession>A0A317CKH7</accession>
<evidence type="ECO:0000313" key="3">
    <source>
        <dbReference type="EMBL" id="PWQ98671.1"/>
    </source>
</evidence>
<name>A0A317CKH7_9GAMM</name>
<dbReference type="OrthoDB" id="72009at2"/>
<comment type="caution">
    <text evidence="3">The sequence shown here is derived from an EMBL/GenBank/DDBJ whole genome shotgun (WGS) entry which is preliminary data.</text>
</comment>
<dbReference type="RefSeq" id="WP_109837137.1">
    <property type="nucleotide sequence ID" value="NZ_QGKM01000015.1"/>
</dbReference>
<dbReference type="NCBIfam" id="TIGR01552">
    <property type="entry name" value="phd_fam"/>
    <property type="match status" value="1"/>
</dbReference>
<comment type="function">
    <text evidence="2">Antitoxin component of a type II toxin-antitoxin (TA) system.</text>
</comment>
<dbReference type="InterPro" id="IPR036165">
    <property type="entry name" value="YefM-like_sf"/>
</dbReference>
<comment type="similarity">
    <text evidence="1 2">Belongs to the phD/YefM antitoxin family.</text>
</comment>
<dbReference type="InterPro" id="IPR006442">
    <property type="entry name" value="Antitoxin_Phd/YefM"/>
</dbReference>
<keyword evidence="4" id="KW-1185">Reference proteome</keyword>
<dbReference type="SUPFAM" id="SSF143120">
    <property type="entry name" value="YefM-like"/>
    <property type="match status" value="1"/>
</dbReference>
<gene>
    <name evidence="3" type="ORF">DKW60_08055</name>
</gene>
<protein>
    <recommendedName>
        <fullName evidence="2">Antitoxin</fullName>
    </recommendedName>
</protein>
<dbReference type="EMBL" id="QGKM01000015">
    <property type="protein sequence ID" value="PWQ98671.1"/>
    <property type="molecule type" value="Genomic_DNA"/>
</dbReference>
<evidence type="ECO:0000256" key="2">
    <source>
        <dbReference type="RuleBase" id="RU362080"/>
    </source>
</evidence>
<sequence>MQMTSREFNQDLGRAKRESLREPIIITDRGSPKHVLMSYEAYQLISAKKPQSAYDWLCSLEHADVADIDLDIPARSTAHRPDVALD</sequence>
<dbReference type="Pfam" id="PF02604">
    <property type="entry name" value="PhdYeFM_antitox"/>
    <property type="match status" value="1"/>
</dbReference>